<accession>F7V9D7</accession>
<sequence length="132" mass="15273">MEIKLTADSVGIGQNDELGVFDVFYTLVEDEAFEELGNELFKAEQLMDSDEYGNDPDEVEDWFFENSKVTEWNAKAKEFYNPIIGRNDIKVECQETREAIVNGIKFIVRVTASKSEMYKNKEAQKALELKNW</sequence>
<dbReference type="Proteomes" id="UP000000290">
    <property type="component" value="Genome"/>
</dbReference>
<reference evidence="1 2" key="1">
    <citation type="journal article" date="2011" name="Arch. Virol.">
        <title>The genomes and comparative genomics of Lactobacillus delbrueckii phages.</title>
        <authorList>
            <person name="Riipinen K.A."/>
            <person name="Forsman P."/>
            <person name="Alatossava T."/>
        </authorList>
    </citation>
    <scope>NUCLEOTIDE SEQUENCE [LARGE SCALE GENOMIC DNA]</scope>
</reference>
<evidence type="ECO:0000313" key="1">
    <source>
        <dbReference type="EMBL" id="AAV30198.1"/>
    </source>
</evidence>
<dbReference type="GeneID" id="17823721"/>
<dbReference type="RefSeq" id="YP_008859615.1">
    <property type="nucleotide sequence ID" value="NC_022989.1"/>
</dbReference>
<evidence type="ECO:0000313" key="2">
    <source>
        <dbReference type="Proteomes" id="UP000000290"/>
    </source>
</evidence>
<keyword evidence="2" id="KW-1185">Reference proteome</keyword>
<organism evidence="1 2">
    <name type="scientific">Lactobacillus phage LL-Ku</name>
    <dbReference type="NCBI Taxonomy" id="2892343"/>
    <lineage>
        <taxon>Viruses</taxon>
        <taxon>Duplodnaviria</taxon>
        <taxon>Heunggongvirae</taxon>
        <taxon>Uroviricota</taxon>
        <taxon>Caudoviricetes</taxon>
        <taxon>Cequinquevirus</taxon>
        <taxon>Cequinquevirus LLKu</taxon>
    </lineage>
</organism>
<name>F7V9D7_9CAUD</name>
<dbReference type="KEGG" id="vg:17823721"/>
<protein>
    <submittedName>
        <fullName evidence="1">Uncharacterized protein</fullName>
    </submittedName>
</protein>
<proteinExistence type="predicted"/>
<dbReference type="EMBL" id="AY739900">
    <property type="protein sequence ID" value="AAV30198.1"/>
    <property type="molecule type" value="Genomic_DNA"/>
</dbReference>